<organism evidence="2 3">
    <name type="scientific">Dyadobacter chenwenxiniae</name>
    <dbReference type="NCBI Taxonomy" id="2906456"/>
    <lineage>
        <taxon>Bacteria</taxon>
        <taxon>Pseudomonadati</taxon>
        <taxon>Bacteroidota</taxon>
        <taxon>Cytophagia</taxon>
        <taxon>Cytophagales</taxon>
        <taxon>Spirosomataceae</taxon>
        <taxon>Dyadobacter</taxon>
    </lineage>
</organism>
<dbReference type="AlphaFoldDB" id="A0A9X1PHP8"/>
<protein>
    <recommendedName>
        <fullName evidence="4">DUF3592 domain-containing protein</fullName>
    </recommendedName>
</protein>
<keyword evidence="1" id="KW-0472">Membrane</keyword>
<dbReference type="EMBL" id="JAJTTC010000001">
    <property type="protein sequence ID" value="MCF0060104.1"/>
    <property type="molecule type" value="Genomic_DNA"/>
</dbReference>
<reference evidence="2" key="1">
    <citation type="submission" date="2021-12" db="EMBL/GenBank/DDBJ databases">
        <title>Novel species in genus Dyadobacter.</title>
        <authorList>
            <person name="Ma C."/>
        </authorList>
    </citation>
    <scope>NUCLEOTIDE SEQUENCE</scope>
    <source>
        <strain evidence="2">LJ419</strain>
    </source>
</reference>
<sequence>MQILWDKIDINTEAAILITLVSGVALIISGLALRSHFSVSHLAKSGQHAEATVLRANHCLSRDGKEVIANLVILVRPSSMRFFVSEVKCQLPFEKYDMFKAGASIVVKFNPYDKNQVMIDQTFYFC</sequence>
<dbReference type="RefSeq" id="WP_234652609.1">
    <property type="nucleotide sequence ID" value="NZ_CP094997.1"/>
</dbReference>
<evidence type="ECO:0008006" key="4">
    <source>
        <dbReference type="Google" id="ProtNLM"/>
    </source>
</evidence>
<keyword evidence="1" id="KW-1133">Transmembrane helix</keyword>
<proteinExistence type="predicted"/>
<evidence type="ECO:0000313" key="2">
    <source>
        <dbReference type="EMBL" id="MCF0060104.1"/>
    </source>
</evidence>
<evidence type="ECO:0000313" key="3">
    <source>
        <dbReference type="Proteomes" id="UP001139000"/>
    </source>
</evidence>
<keyword evidence="3" id="KW-1185">Reference proteome</keyword>
<gene>
    <name evidence="2" type="ORF">LXM26_01260</name>
</gene>
<accession>A0A9X1PHP8</accession>
<comment type="caution">
    <text evidence="2">The sequence shown here is derived from an EMBL/GenBank/DDBJ whole genome shotgun (WGS) entry which is preliminary data.</text>
</comment>
<feature type="transmembrane region" description="Helical" evidence="1">
    <location>
        <begin position="14"/>
        <end position="33"/>
    </location>
</feature>
<dbReference type="Proteomes" id="UP001139000">
    <property type="component" value="Unassembled WGS sequence"/>
</dbReference>
<evidence type="ECO:0000256" key="1">
    <source>
        <dbReference type="SAM" id="Phobius"/>
    </source>
</evidence>
<name>A0A9X1PHP8_9BACT</name>
<keyword evidence="1" id="KW-0812">Transmembrane</keyword>